<proteinExistence type="predicted"/>
<dbReference type="Proteomes" id="UP000054270">
    <property type="component" value="Unassembled WGS sequence"/>
</dbReference>
<evidence type="ECO:0000313" key="2">
    <source>
        <dbReference type="Proteomes" id="UP000054270"/>
    </source>
</evidence>
<keyword evidence="2" id="KW-1185">Reference proteome</keyword>
<reference evidence="2" key="1">
    <citation type="submission" date="2014-04" db="EMBL/GenBank/DDBJ databases">
        <title>Evolutionary Origins and Diversification of the Mycorrhizal Mutualists.</title>
        <authorList>
            <consortium name="DOE Joint Genome Institute"/>
            <consortium name="Mycorrhizal Genomics Consortium"/>
            <person name="Kohler A."/>
            <person name="Kuo A."/>
            <person name="Nagy L.G."/>
            <person name="Floudas D."/>
            <person name="Copeland A."/>
            <person name="Barry K.W."/>
            <person name="Cichocki N."/>
            <person name="Veneault-Fourrey C."/>
            <person name="LaButti K."/>
            <person name="Lindquist E.A."/>
            <person name="Lipzen A."/>
            <person name="Lundell T."/>
            <person name="Morin E."/>
            <person name="Murat C."/>
            <person name="Riley R."/>
            <person name="Ohm R."/>
            <person name="Sun H."/>
            <person name="Tunlid A."/>
            <person name="Henrissat B."/>
            <person name="Grigoriev I.V."/>
            <person name="Hibbett D.S."/>
            <person name="Martin F."/>
        </authorList>
    </citation>
    <scope>NUCLEOTIDE SEQUENCE [LARGE SCALE GENOMIC DNA]</scope>
    <source>
        <strain evidence="2">FD-334 SS-4</strain>
    </source>
</reference>
<accession>A0A0D2MDP4</accession>
<gene>
    <name evidence="1" type="ORF">HYPSUDRAFT_202762</name>
</gene>
<organism evidence="1 2">
    <name type="scientific">Hypholoma sublateritium (strain FD-334 SS-4)</name>
    <dbReference type="NCBI Taxonomy" id="945553"/>
    <lineage>
        <taxon>Eukaryota</taxon>
        <taxon>Fungi</taxon>
        <taxon>Dikarya</taxon>
        <taxon>Basidiomycota</taxon>
        <taxon>Agaricomycotina</taxon>
        <taxon>Agaricomycetes</taxon>
        <taxon>Agaricomycetidae</taxon>
        <taxon>Agaricales</taxon>
        <taxon>Agaricineae</taxon>
        <taxon>Strophariaceae</taxon>
        <taxon>Hypholoma</taxon>
    </lineage>
</organism>
<name>A0A0D2MDP4_HYPSF</name>
<evidence type="ECO:0000313" key="1">
    <source>
        <dbReference type="EMBL" id="KJA21628.1"/>
    </source>
</evidence>
<dbReference type="EMBL" id="KN817556">
    <property type="protein sequence ID" value="KJA21628.1"/>
    <property type="molecule type" value="Genomic_DNA"/>
</dbReference>
<protein>
    <submittedName>
        <fullName evidence="1">Uncharacterized protein</fullName>
    </submittedName>
</protein>
<dbReference type="AlphaFoldDB" id="A0A0D2MDP4"/>
<sequence>MVWLVKVVPRQAIGVSSVPHHFTGSRVLLYFTIFGISDYAGPQLKSRPLRSQLISLSRFGMACTTVGPTATLKTH</sequence>